<dbReference type="GO" id="GO:0005737">
    <property type="term" value="C:cytoplasm"/>
    <property type="evidence" value="ECO:0007669"/>
    <property type="project" value="UniProtKB-SubCell"/>
</dbReference>
<dbReference type="PANTHER" id="PTHR31661">
    <property type="entry name" value="SIMILAR TO CDNA SEQUENCE BC052040"/>
    <property type="match status" value="1"/>
</dbReference>
<dbReference type="GO" id="GO:0005634">
    <property type="term" value="C:nucleus"/>
    <property type="evidence" value="ECO:0007669"/>
    <property type="project" value="UniProtKB-SubCell"/>
</dbReference>
<evidence type="ECO:0000256" key="3">
    <source>
        <dbReference type="ARBA" id="ARBA00022490"/>
    </source>
</evidence>
<evidence type="ECO:0000256" key="1">
    <source>
        <dbReference type="ARBA" id="ARBA00004123"/>
    </source>
</evidence>
<dbReference type="Pfam" id="PF14811">
    <property type="entry name" value="TPD"/>
    <property type="match status" value="1"/>
</dbReference>
<evidence type="ECO:0000256" key="4">
    <source>
        <dbReference type="ARBA" id="ARBA00023242"/>
    </source>
</evidence>
<name>A0A2S2PRS4_SCHGA</name>
<keyword evidence="3" id="KW-0963">Cytoplasm</keyword>
<dbReference type="InterPro" id="IPR029404">
    <property type="entry name" value="CDIN1"/>
</dbReference>
<accession>A0A2S2PRS4</accession>
<keyword evidence="4" id="KW-0539">Nucleus</keyword>
<comment type="subcellular location">
    <subcellularLocation>
        <location evidence="2">Cytoplasm</location>
    </subcellularLocation>
    <subcellularLocation>
        <location evidence="1">Nucleus</location>
    </subcellularLocation>
</comment>
<dbReference type="EMBL" id="GGMR01019552">
    <property type="protein sequence ID" value="MBY32171.1"/>
    <property type="molecule type" value="Transcribed_RNA"/>
</dbReference>
<evidence type="ECO:0000313" key="6">
    <source>
        <dbReference type="EMBL" id="MBY32171.1"/>
    </source>
</evidence>
<gene>
    <name evidence="6" type="ORF">g.112906</name>
</gene>
<sequence length="248" mass="28258">MKYINLLLLMAIMDHVWNLSKGKIYSVIFTIVILPYKLSYSCNGKRFEQILKQNMTCLTKSQTNRPGRNYTTEKECRIRGLDMTPDVVLSEPIAISLSDADDMKNSQEYIATNYVGGNENEIRVLNWIESKAMFGGPDQLRKATQSQLFPYWNRYGPGAVIYWFGHILEDNEKYHGVHAGVSINKYTDGTSTSVTSPSKIESAELSAFNFWSKYCLLMDGFPATNKIFMHNRQNGLKKKNSTTVTMTV</sequence>
<dbReference type="AlphaFoldDB" id="A0A2S2PRS4"/>
<protein>
    <recommendedName>
        <fullName evidence="5">CDAN1-interacting nuclease 1</fullName>
    </recommendedName>
</protein>
<reference evidence="6" key="1">
    <citation type="submission" date="2018-04" db="EMBL/GenBank/DDBJ databases">
        <title>Transcriptome of Schizaphis graminum biotype I.</title>
        <authorList>
            <person name="Scully E.D."/>
            <person name="Geib S.M."/>
            <person name="Palmer N.A."/>
            <person name="Koch K."/>
            <person name="Bradshaw J."/>
            <person name="Heng-Moss T."/>
            <person name="Sarath G."/>
        </authorList>
    </citation>
    <scope>NUCLEOTIDE SEQUENCE</scope>
</reference>
<evidence type="ECO:0000256" key="2">
    <source>
        <dbReference type="ARBA" id="ARBA00004496"/>
    </source>
</evidence>
<dbReference type="PANTHER" id="PTHR31661:SF1">
    <property type="entry name" value="CDAN1-INTERACTING NUCLEASE 1"/>
    <property type="match status" value="1"/>
</dbReference>
<evidence type="ECO:0000256" key="5">
    <source>
        <dbReference type="ARBA" id="ARBA00023480"/>
    </source>
</evidence>
<proteinExistence type="predicted"/>
<organism evidence="6">
    <name type="scientific">Schizaphis graminum</name>
    <name type="common">Green bug aphid</name>
    <dbReference type="NCBI Taxonomy" id="13262"/>
    <lineage>
        <taxon>Eukaryota</taxon>
        <taxon>Metazoa</taxon>
        <taxon>Ecdysozoa</taxon>
        <taxon>Arthropoda</taxon>
        <taxon>Hexapoda</taxon>
        <taxon>Insecta</taxon>
        <taxon>Pterygota</taxon>
        <taxon>Neoptera</taxon>
        <taxon>Paraneoptera</taxon>
        <taxon>Hemiptera</taxon>
        <taxon>Sternorrhyncha</taxon>
        <taxon>Aphidomorpha</taxon>
        <taxon>Aphidoidea</taxon>
        <taxon>Aphididae</taxon>
        <taxon>Aphidini</taxon>
        <taxon>Schizaphis</taxon>
    </lineage>
</organism>